<dbReference type="AlphaFoldDB" id="A0A022R9W7"/>
<dbReference type="Gene3D" id="3.30.40.10">
    <property type="entry name" value="Zinc/RING finger domain, C3HC4 (zinc finger)"/>
    <property type="match status" value="1"/>
</dbReference>
<gene>
    <name evidence="11" type="ORF">MIMGU_mgv1a018262mg</name>
</gene>
<name>A0A022R9W7_ERYGU</name>
<keyword evidence="4 9" id="KW-0863">Zinc-finger</keyword>
<dbReference type="EMBL" id="KI630574">
    <property type="protein sequence ID" value="EYU37056.1"/>
    <property type="molecule type" value="Genomic_DNA"/>
</dbReference>
<keyword evidence="12" id="KW-1185">Reference proteome</keyword>
<dbReference type="Pfam" id="PF13639">
    <property type="entry name" value="zf-RING_2"/>
    <property type="match status" value="1"/>
</dbReference>
<evidence type="ECO:0000259" key="10">
    <source>
        <dbReference type="PROSITE" id="PS50089"/>
    </source>
</evidence>
<evidence type="ECO:0000256" key="9">
    <source>
        <dbReference type="PROSITE-ProRule" id="PRU00175"/>
    </source>
</evidence>
<evidence type="ECO:0000256" key="5">
    <source>
        <dbReference type="ARBA" id="ARBA00022833"/>
    </source>
</evidence>
<evidence type="ECO:0000256" key="2">
    <source>
        <dbReference type="ARBA" id="ARBA00022692"/>
    </source>
</evidence>
<proteinExistence type="inferred from homology"/>
<evidence type="ECO:0000256" key="1">
    <source>
        <dbReference type="ARBA" id="ARBA00004370"/>
    </source>
</evidence>
<dbReference type="PANTHER" id="PTHR46539">
    <property type="entry name" value="E3 UBIQUITIN-PROTEIN LIGASE ATL42"/>
    <property type="match status" value="1"/>
</dbReference>
<organism evidence="11 12">
    <name type="scientific">Erythranthe guttata</name>
    <name type="common">Yellow monkey flower</name>
    <name type="synonym">Mimulus guttatus</name>
    <dbReference type="NCBI Taxonomy" id="4155"/>
    <lineage>
        <taxon>Eukaryota</taxon>
        <taxon>Viridiplantae</taxon>
        <taxon>Streptophyta</taxon>
        <taxon>Embryophyta</taxon>
        <taxon>Tracheophyta</taxon>
        <taxon>Spermatophyta</taxon>
        <taxon>Magnoliopsida</taxon>
        <taxon>eudicotyledons</taxon>
        <taxon>Gunneridae</taxon>
        <taxon>Pentapetalae</taxon>
        <taxon>asterids</taxon>
        <taxon>lamiids</taxon>
        <taxon>Lamiales</taxon>
        <taxon>Phrymaceae</taxon>
        <taxon>Erythranthe</taxon>
    </lineage>
</organism>
<comment type="subcellular location">
    <subcellularLocation>
        <location evidence="1">Membrane</location>
    </subcellularLocation>
</comment>
<dbReference type="GO" id="GO:0016020">
    <property type="term" value="C:membrane"/>
    <property type="evidence" value="ECO:0007669"/>
    <property type="project" value="UniProtKB-SubCell"/>
</dbReference>
<comment type="similarity">
    <text evidence="8">Belongs to the RING-type zinc finger family. ATL subfamily.</text>
</comment>
<dbReference type="eggNOG" id="KOG0800">
    <property type="taxonomic scope" value="Eukaryota"/>
</dbReference>
<sequence>DSNFNRQLVNTLWMNRRRHNTGVSALDLEKLPKVTGKDLVFASDCAICLDKIESEQPARLIPGCNHGFHLGCADTWLSKNPNCPVCRAHIGPEFFNPPETNPC</sequence>
<feature type="domain" description="RING-type" evidence="10">
    <location>
        <begin position="45"/>
        <end position="87"/>
    </location>
</feature>
<keyword evidence="7" id="KW-0472">Membrane</keyword>
<feature type="non-terminal residue" evidence="11">
    <location>
        <position position="1"/>
    </location>
</feature>
<keyword evidence="6" id="KW-1133">Transmembrane helix</keyword>
<dbReference type="Proteomes" id="UP000030748">
    <property type="component" value="Unassembled WGS sequence"/>
</dbReference>
<dbReference type="SMART" id="SM00184">
    <property type="entry name" value="RING"/>
    <property type="match status" value="1"/>
</dbReference>
<dbReference type="InterPro" id="IPR013083">
    <property type="entry name" value="Znf_RING/FYVE/PHD"/>
</dbReference>
<protein>
    <recommendedName>
        <fullName evidence="10">RING-type domain-containing protein</fullName>
    </recommendedName>
</protein>
<dbReference type="PANTHER" id="PTHR46539:SF2">
    <property type="entry name" value="RING-H2 FINGER PROTEIN ATL43"/>
    <property type="match status" value="1"/>
</dbReference>
<evidence type="ECO:0000256" key="3">
    <source>
        <dbReference type="ARBA" id="ARBA00022723"/>
    </source>
</evidence>
<evidence type="ECO:0000256" key="6">
    <source>
        <dbReference type="ARBA" id="ARBA00022989"/>
    </source>
</evidence>
<reference evidence="11 12" key="1">
    <citation type="journal article" date="2013" name="Proc. Natl. Acad. Sci. U.S.A.">
        <title>Fine-scale variation in meiotic recombination in Mimulus inferred from population shotgun sequencing.</title>
        <authorList>
            <person name="Hellsten U."/>
            <person name="Wright K.M."/>
            <person name="Jenkins J."/>
            <person name="Shu S."/>
            <person name="Yuan Y."/>
            <person name="Wessler S.R."/>
            <person name="Schmutz J."/>
            <person name="Willis J.H."/>
            <person name="Rokhsar D.S."/>
        </authorList>
    </citation>
    <scope>NUCLEOTIDE SEQUENCE [LARGE SCALE GENOMIC DNA]</scope>
    <source>
        <strain evidence="12">cv. DUN x IM62</strain>
    </source>
</reference>
<evidence type="ECO:0000313" key="11">
    <source>
        <dbReference type="EMBL" id="EYU37056.1"/>
    </source>
</evidence>
<evidence type="ECO:0000313" key="12">
    <source>
        <dbReference type="Proteomes" id="UP000030748"/>
    </source>
</evidence>
<dbReference type="InterPro" id="IPR001841">
    <property type="entry name" value="Znf_RING"/>
</dbReference>
<evidence type="ECO:0000256" key="8">
    <source>
        <dbReference type="ARBA" id="ARBA00024209"/>
    </source>
</evidence>
<dbReference type="GO" id="GO:0008270">
    <property type="term" value="F:zinc ion binding"/>
    <property type="evidence" value="ECO:0007669"/>
    <property type="project" value="UniProtKB-KW"/>
</dbReference>
<dbReference type="SUPFAM" id="SSF57850">
    <property type="entry name" value="RING/U-box"/>
    <property type="match status" value="1"/>
</dbReference>
<keyword evidence="5" id="KW-0862">Zinc</keyword>
<accession>A0A022R9W7</accession>
<evidence type="ECO:0000256" key="4">
    <source>
        <dbReference type="ARBA" id="ARBA00022771"/>
    </source>
</evidence>
<keyword evidence="3" id="KW-0479">Metal-binding</keyword>
<evidence type="ECO:0000256" key="7">
    <source>
        <dbReference type="ARBA" id="ARBA00023136"/>
    </source>
</evidence>
<keyword evidence="2" id="KW-0812">Transmembrane</keyword>
<dbReference type="PROSITE" id="PS50089">
    <property type="entry name" value="ZF_RING_2"/>
    <property type="match status" value="1"/>
</dbReference>